<dbReference type="EMBL" id="CAQQ02014310">
    <property type="status" value="NOT_ANNOTATED_CDS"/>
    <property type="molecule type" value="Genomic_DNA"/>
</dbReference>
<dbReference type="EMBL" id="CAQQ02014308">
    <property type="status" value="NOT_ANNOTATED_CDS"/>
    <property type="molecule type" value="Genomic_DNA"/>
</dbReference>
<feature type="transmembrane region" description="Helical" evidence="1">
    <location>
        <begin position="109"/>
        <end position="135"/>
    </location>
</feature>
<dbReference type="EMBL" id="CAQQ02014309">
    <property type="status" value="NOT_ANNOTATED_CDS"/>
    <property type="molecule type" value="Genomic_DNA"/>
</dbReference>
<feature type="transmembrane region" description="Helical" evidence="1">
    <location>
        <begin position="178"/>
        <end position="198"/>
    </location>
</feature>
<evidence type="ECO:0000313" key="3">
    <source>
        <dbReference type="Proteomes" id="UP000015102"/>
    </source>
</evidence>
<organism evidence="2 3">
    <name type="scientific">Megaselia scalaris</name>
    <name type="common">Humpbacked fly</name>
    <name type="synonym">Phora scalaris</name>
    <dbReference type="NCBI Taxonomy" id="36166"/>
    <lineage>
        <taxon>Eukaryota</taxon>
        <taxon>Metazoa</taxon>
        <taxon>Ecdysozoa</taxon>
        <taxon>Arthropoda</taxon>
        <taxon>Hexapoda</taxon>
        <taxon>Insecta</taxon>
        <taxon>Pterygota</taxon>
        <taxon>Neoptera</taxon>
        <taxon>Endopterygota</taxon>
        <taxon>Diptera</taxon>
        <taxon>Brachycera</taxon>
        <taxon>Muscomorpha</taxon>
        <taxon>Platypezoidea</taxon>
        <taxon>Phoridae</taxon>
        <taxon>Megaseliini</taxon>
        <taxon>Megaselia</taxon>
    </lineage>
</organism>
<dbReference type="EMBL" id="CAQQ02014311">
    <property type="status" value="NOT_ANNOTATED_CDS"/>
    <property type="molecule type" value="Genomic_DNA"/>
</dbReference>
<keyword evidence="1" id="KW-1133">Transmembrane helix</keyword>
<dbReference type="EnsemblMetazoa" id="MESCA004948-RA">
    <property type="protein sequence ID" value="MESCA004948-PA"/>
    <property type="gene ID" value="MESCA004948"/>
</dbReference>
<keyword evidence="1" id="KW-0472">Membrane</keyword>
<reference evidence="2" key="2">
    <citation type="submission" date="2015-06" db="UniProtKB">
        <authorList>
            <consortium name="EnsemblMetazoa"/>
        </authorList>
    </citation>
    <scope>IDENTIFICATION</scope>
</reference>
<dbReference type="AlphaFoldDB" id="T1GN09"/>
<sequence>MWDIDDMSWRNYMLWPIPLETEASGQQNILKSCRDFHVRNWGNKGPHYRIQALQTFFGPMQHVYHFNGNLRPNLNPILVFGCGQLSWAHVGFGCAPLGPRQVIQTLCNIILKGISVAVLGTCWFLDMAVLAIYGVMDFATVTPVSQNITQRDIKVYRYGTLSLAALFALYERTVVDSFYSMQIMWITSAVPVLLTTSSSTSFKGLTWAVAASYKIVLCAILYKTNTQVTLASDKVPFVGPA</sequence>
<name>T1GN09_MEGSC</name>
<proteinExistence type="predicted"/>
<keyword evidence="1" id="KW-0812">Transmembrane</keyword>
<dbReference type="EMBL" id="CAQQ02014307">
    <property type="status" value="NOT_ANNOTATED_CDS"/>
    <property type="molecule type" value="Genomic_DNA"/>
</dbReference>
<dbReference type="Proteomes" id="UP000015102">
    <property type="component" value="Unassembled WGS sequence"/>
</dbReference>
<protein>
    <submittedName>
        <fullName evidence="2">Uncharacterized protein</fullName>
    </submittedName>
</protein>
<keyword evidence="3" id="KW-1185">Reference proteome</keyword>
<dbReference type="EMBL" id="CAQQ02014312">
    <property type="status" value="NOT_ANNOTATED_CDS"/>
    <property type="molecule type" value="Genomic_DNA"/>
</dbReference>
<accession>T1GN09</accession>
<evidence type="ECO:0000256" key="1">
    <source>
        <dbReference type="SAM" id="Phobius"/>
    </source>
</evidence>
<reference evidence="3" key="1">
    <citation type="submission" date="2013-02" db="EMBL/GenBank/DDBJ databases">
        <authorList>
            <person name="Hughes D."/>
        </authorList>
    </citation>
    <scope>NUCLEOTIDE SEQUENCE</scope>
    <source>
        <strain>Durham</strain>
        <strain evidence="3">NC isolate 2 -- Noor lab</strain>
    </source>
</reference>
<evidence type="ECO:0000313" key="2">
    <source>
        <dbReference type="EnsemblMetazoa" id="MESCA004948-PA"/>
    </source>
</evidence>
<dbReference type="HOGENOM" id="CLU_1152859_0_0_1"/>